<dbReference type="AlphaFoldDB" id="A0A402CTU5"/>
<reference evidence="8 9" key="1">
    <citation type="journal article" date="2019" name="Int. J. Syst. Evol. Microbiol.">
        <title>Capsulimonas corticalis gen. nov., sp. nov., an aerobic capsulated bacterium, of a novel bacterial order, Capsulimonadales ord. nov., of the class Armatimonadia of the phylum Armatimonadetes.</title>
        <authorList>
            <person name="Li J."/>
            <person name="Kudo C."/>
            <person name="Tonouchi A."/>
        </authorList>
    </citation>
    <scope>NUCLEOTIDE SEQUENCE [LARGE SCALE GENOMIC DNA]</scope>
    <source>
        <strain evidence="8 9">AX-7</strain>
    </source>
</reference>
<dbReference type="GO" id="GO:0042910">
    <property type="term" value="F:xenobiotic transmembrane transporter activity"/>
    <property type="evidence" value="ECO:0007669"/>
    <property type="project" value="InterPro"/>
</dbReference>
<dbReference type="RefSeq" id="WP_165864091.1">
    <property type="nucleotide sequence ID" value="NZ_AP025739.1"/>
</dbReference>
<evidence type="ECO:0000256" key="4">
    <source>
        <dbReference type="ARBA" id="ARBA00022475"/>
    </source>
</evidence>
<dbReference type="InterPro" id="IPR036259">
    <property type="entry name" value="MFS_trans_sf"/>
</dbReference>
<sequence>MTVSGAHPSTLLLGALTAMTALSIDMSLPALPQLRHLFHAGAAQAQLTLTLFLVGYAISQIFCGPLSDARGRKPVLLWGILLFTLGGIGCALSPSLPILIAFRFLQGLGAGVGPVLSRALVRDTYDRTEATVVFSHITQVMIVAPIIAPTIGGALLTHVGWPAIFVLLAIAGAALWFAVKRGIQEPDHAGLTVLTPAELLARYKLFLGNPTCVANMLIFCFAYAGLFAYVAGSPFVLMEVFGIPKAQFGVYFAITAVALLCGATLNKTLVRRQYSHAALLRLGVATVTASGALLFAASWLHWGGVAWVIVPMMGYLFGIGVTSPHAMAAAMEPYPQMAGVTSSLIGSLQTAGGGLAGALVAAFYTHTTQSLGVVVLTAVAGMLLSFAWTVTHARKSIEAVA</sequence>
<comment type="subcellular location">
    <subcellularLocation>
        <location evidence="1">Cell membrane</location>
        <topology evidence="1">Multi-pass membrane protein</topology>
    </subcellularLocation>
</comment>
<organism evidence="8 9">
    <name type="scientific">Capsulimonas corticalis</name>
    <dbReference type="NCBI Taxonomy" id="2219043"/>
    <lineage>
        <taxon>Bacteria</taxon>
        <taxon>Bacillati</taxon>
        <taxon>Armatimonadota</taxon>
        <taxon>Armatimonadia</taxon>
        <taxon>Capsulimonadales</taxon>
        <taxon>Capsulimonadaceae</taxon>
        <taxon>Capsulimonas</taxon>
    </lineage>
</organism>
<dbReference type="PRINTS" id="PR01035">
    <property type="entry name" value="TCRTETA"/>
</dbReference>
<dbReference type="CDD" id="cd17320">
    <property type="entry name" value="MFS_MdfA_MDR_like"/>
    <property type="match status" value="1"/>
</dbReference>
<dbReference type="Proteomes" id="UP000287394">
    <property type="component" value="Chromosome"/>
</dbReference>
<keyword evidence="4" id="KW-1003">Cell membrane</keyword>
<dbReference type="InterPro" id="IPR011701">
    <property type="entry name" value="MFS"/>
</dbReference>
<dbReference type="Pfam" id="PF07690">
    <property type="entry name" value="MFS_1"/>
    <property type="match status" value="1"/>
</dbReference>
<evidence type="ECO:0000256" key="3">
    <source>
        <dbReference type="ARBA" id="ARBA00022448"/>
    </source>
</evidence>
<dbReference type="EMBL" id="AP025739">
    <property type="protein sequence ID" value="BDI30626.1"/>
    <property type="molecule type" value="Genomic_DNA"/>
</dbReference>
<protein>
    <submittedName>
        <fullName evidence="8">Bcr/CflA family drug resistance efflux transporter</fullName>
    </submittedName>
</protein>
<name>A0A402CTU5_9BACT</name>
<keyword evidence="9" id="KW-1185">Reference proteome</keyword>
<comment type="similarity">
    <text evidence="2">Belongs to the major facilitator superfamily. Bcr/CmlA family.</text>
</comment>
<accession>A0A402CTU5</accession>
<evidence type="ECO:0000256" key="7">
    <source>
        <dbReference type="ARBA" id="ARBA00023136"/>
    </source>
</evidence>
<keyword evidence="5" id="KW-0812">Transmembrane</keyword>
<dbReference type="InterPro" id="IPR020846">
    <property type="entry name" value="MFS_dom"/>
</dbReference>
<dbReference type="KEGG" id="ccot:CCAX7_26770"/>
<dbReference type="GO" id="GO:1990961">
    <property type="term" value="P:xenobiotic detoxification by transmembrane export across the plasma membrane"/>
    <property type="evidence" value="ECO:0007669"/>
    <property type="project" value="InterPro"/>
</dbReference>
<keyword evidence="3" id="KW-0813">Transport</keyword>
<dbReference type="PANTHER" id="PTHR23502:SF132">
    <property type="entry name" value="POLYAMINE TRANSPORTER 2-RELATED"/>
    <property type="match status" value="1"/>
</dbReference>
<proteinExistence type="inferred from homology"/>
<evidence type="ECO:0000256" key="5">
    <source>
        <dbReference type="ARBA" id="ARBA00022692"/>
    </source>
</evidence>
<keyword evidence="6" id="KW-1133">Transmembrane helix</keyword>
<evidence type="ECO:0000313" key="9">
    <source>
        <dbReference type="Proteomes" id="UP000287394"/>
    </source>
</evidence>
<dbReference type="Gene3D" id="1.20.1720.10">
    <property type="entry name" value="Multidrug resistance protein D"/>
    <property type="match status" value="1"/>
</dbReference>
<dbReference type="FunCoup" id="A0A402CTU5">
    <property type="interactions" value="272"/>
</dbReference>
<dbReference type="InterPro" id="IPR001958">
    <property type="entry name" value="Tet-R_TetA/multi-R_MdtG-like"/>
</dbReference>
<dbReference type="PANTHER" id="PTHR23502">
    <property type="entry name" value="MAJOR FACILITATOR SUPERFAMILY"/>
    <property type="match status" value="1"/>
</dbReference>
<evidence type="ECO:0000256" key="2">
    <source>
        <dbReference type="ARBA" id="ARBA00006236"/>
    </source>
</evidence>
<keyword evidence="7" id="KW-0472">Membrane</keyword>
<dbReference type="SUPFAM" id="SSF103473">
    <property type="entry name" value="MFS general substrate transporter"/>
    <property type="match status" value="1"/>
</dbReference>
<evidence type="ECO:0000256" key="1">
    <source>
        <dbReference type="ARBA" id="ARBA00004651"/>
    </source>
</evidence>
<evidence type="ECO:0000313" key="8">
    <source>
        <dbReference type="EMBL" id="BDI30626.1"/>
    </source>
</evidence>
<evidence type="ECO:0000256" key="6">
    <source>
        <dbReference type="ARBA" id="ARBA00022989"/>
    </source>
</evidence>
<dbReference type="GO" id="GO:0005886">
    <property type="term" value="C:plasma membrane"/>
    <property type="evidence" value="ECO:0007669"/>
    <property type="project" value="UniProtKB-SubCell"/>
</dbReference>
<dbReference type="NCBIfam" id="TIGR00710">
    <property type="entry name" value="efflux_Bcr_CflA"/>
    <property type="match status" value="1"/>
</dbReference>
<dbReference type="PROSITE" id="PS50850">
    <property type="entry name" value="MFS"/>
    <property type="match status" value="1"/>
</dbReference>
<gene>
    <name evidence="8" type="ORF">CCAX7_26770</name>
</gene>
<dbReference type="InterPro" id="IPR004812">
    <property type="entry name" value="Efflux_drug-R_Bcr/CmlA"/>
</dbReference>